<dbReference type="PANTHER" id="PTHR47691:SF3">
    <property type="entry name" value="HTH-TYPE TRANSCRIPTIONAL REGULATOR RV0890C-RELATED"/>
    <property type="match status" value="1"/>
</dbReference>
<dbReference type="RefSeq" id="WP_317792705.1">
    <property type="nucleotide sequence ID" value="NZ_AP028461.1"/>
</dbReference>
<proteinExistence type="predicted"/>
<dbReference type="InterPro" id="IPR001387">
    <property type="entry name" value="Cro/C1-type_HTH"/>
</dbReference>
<accession>A0ABW4AQY4</accession>
<keyword evidence="3" id="KW-1185">Reference proteome</keyword>
<dbReference type="PRINTS" id="PR00364">
    <property type="entry name" value="DISEASERSIST"/>
</dbReference>
<dbReference type="InterPro" id="IPR027417">
    <property type="entry name" value="P-loop_NTPase"/>
</dbReference>
<reference evidence="3" key="1">
    <citation type="journal article" date="2019" name="Int. J. Syst. Evol. Microbiol.">
        <title>The Global Catalogue of Microorganisms (GCM) 10K type strain sequencing project: providing services to taxonomists for standard genome sequencing and annotation.</title>
        <authorList>
            <consortium name="The Broad Institute Genomics Platform"/>
            <consortium name="The Broad Institute Genome Sequencing Center for Infectious Disease"/>
            <person name="Wu L."/>
            <person name="Ma J."/>
        </authorList>
    </citation>
    <scope>NUCLEOTIDE SEQUENCE [LARGE SCALE GENOMIC DNA]</scope>
    <source>
        <strain evidence="3">CCM 7526</strain>
    </source>
</reference>
<protein>
    <submittedName>
        <fullName evidence="2">NB-ARC domain-containing protein</fullName>
    </submittedName>
</protein>
<evidence type="ECO:0000259" key="1">
    <source>
        <dbReference type="PROSITE" id="PS50943"/>
    </source>
</evidence>
<dbReference type="PANTHER" id="PTHR47691">
    <property type="entry name" value="REGULATOR-RELATED"/>
    <property type="match status" value="1"/>
</dbReference>
<organism evidence="2 3">
    <name type="scientific">Actinoplanes sichuanensis</name>
    <dbReference type="NCBI Taxonomy" id="512349"/>
    <lineage>
        <taxon>Bacteria</taxon>
        <taxon>Bacillati</taxon>
        <taxon>Actinomycetota</taxon>
        <taxon>Actinomycetes</taxon>
        <taxon>Micromonosporales</taxon>
        <taxon>Micromonosporaceae</taxon>
        <taxon>Actinoplanes</taxon>
    </lineage>
</organism>
<dbReference type="InterPro" id="IPR010982">
    <property type="entry name" value="Lambda_DNA-bd_dom_sf"/>
</dbReference>
<dbReference type="Gene3D" id="1.10.260.40">
    <property type="entry name" value="lambda repressor-like DNA-binding domains"/>
    <property type="match status" value="1"/>
</dbReference>
<sequence>MDMHMVISGAAVVSSPADLAVLLRGLRQRHARSRRAPVLSYRELAARTGWSHGIIGAYLTGKVLPPVDRLDELGRQLGAAPAELGALATARERVADQRACPPAGPPRQLPAAVPGFVGRTALSAMLDVAAAPPRATIEGDPETTGGPVVLSGPAGIGKTALAVHWARRSAALFPDGQLWADLRGSGPRPADPAVVLDRFLISLGGSVGGGLAGGDLTGGSVGETAYRTVLAQRRVLVVLDDAAGPDQVRPLLPGGSGCRTLVTSRARLTALVAIDGAQPLAVDPMDRNEARRLLAARLGPDRIAEDPAGTDAVLAASAGLPLALAVAAARVLTQPGIDLLTVARELAAGDLPADGDWNRITEIDRLSTGRGG</sequence>
<dbReference type="Gene3D" id="3.40.50.300">
    <property type="entry name" value="P-loop containing nucleotide triphosphate hydrolases"/>
    <property type="match status" value="1"/>
</dbReference>
<feature type="domain" description="HTH cro/C1-type" evidence="1">
    <location>
        <begin position="42"/>
        <end position="84"/>
    </location>
</feature>
<dbReference type="EMBL" id="JBHTMK010000059">
    <property type="protein sequence ID" value="MFD1372665.1"/>
    <property type="molecule type" value="Genomic_DNA"/>
</dbReference>
<evidence type="ECO:0000313" key="2">
    <source>
        <dbReference type="EMBL" id="MFD1372665.1"/>
    </source>
</evidence>
<dbReference type="SUPFAM" id="SSF47413">
    <property type="entry name" value="lambda repressor-like DNA-binding domains"/>
    <property type="match status" value="1"/>
</dbReference>
<name>A0ABW4AQY4_9ACTN</name>
<comment type="caution">
    <text evidence="2">The sequence shown here is derived from an EMBL/GenBank/DDBJ whole genome shotgun (WGS) entry which is preliminary data.</text>
</comment>
<dbReference type="CDD" id="cd00093">
    <property type="entry name" value="HTH_XRE"/>
    <property type="match status" value="1"/>
</dbReference>
<evidence type="ECO:0000313" key="3">
    <source>
        <dbReference type="Proteomes" id="UP001597183"/>
    </source>
</evidence>
<dbReference type="SMART" id="SM00530">
    <property type="entry name" value="HTH_XRE"/>
    <property type="match status" value="1"/>
</dbReference>
<gene>
    <name evidence="2" type="ORF">ACFQ5G_45695</name>
</gene>
<dbReference type="SUPFAM" id="SSF52540">
    <property type="entry name" value="P-loop containing nucleoside triphosphate hydrolases"/>
    <property type="match status" value="1"/>
</dbReference>
<dbReference type="Proteomes" id="UP001597183">
    <property type="component" value="Unassembled WGS sequence"/>
</dbReference>
<dbReference type="PROSITE" id="PS50943">
    <property type="entry name" value="HTH_CROC1"/>
    <property type="match status" value="1"/>
</dbReference>